<evidence type="ECO:0000256" key="12">
    <source>
        <dbReference type="HAMAP-Rule" id="MF_00004"/>
    </source>
</evidence>
<evidence type="ECO:0000256" key="8">
    <source>
        <dbReference type="ARBA" id="ARBA00022490"/>
    </source>
</evidence>
<keyword evidence="10 12" id="KW-0808">Transferase</keyword>
<dbReference type="Gene3D" id="3.40.50.2020">
    <property type="match status" value="1"/>
</dbReference>
<gene>
    <name evidence="12" type="primary">apt</name>
    <name evidence="14" type="ORF">K8V08_05450</name>
</gene>
<dbReference type="GO" id="GO:0005737">
    <property type="term" value="C:cytoplasm"/>
    <property type="evidence" value="ECO:0007669"/>
    <property type="project" value="UniProtKB-SubCell"/>
</dbReference>
<dbReference type="FunFam" id="3.40.50.2020:FF:000004">
    <property type="entry name" value="Adenine phosphoribosyltransferase"/>
    <property type="match status" value="1"/>
</dbReference>
<evidence type="ECO:0000256" key="5">
    <source>
        <dbReference type="ARBA" id="ARBA00008391"/>
    </source>
</evidence>
<dbReference type="Proteomes" id="UP000784435">
    <property type="component" value="Unassembled WGS sequence"/>
</dbReference>
<comment type="subcellular location">
    <subcellularLocation>
        <location evidence="3 12">Cytoplasm</location>
    </subcellularLocation>
</comment>
<dbReference type="InterPro" id="IPR005764">
    <property type="entry name" value="Ade_phspho_trans"/>
</dbReference>
<dbReference type="GO" id="GO:0016208">
    <property type="term" value="F:AMP binding"/>
    <property type="evidence" value="ECO:0007669"/>
    <property type="project" value="TreeGrafter"/>
</dbReference>
<dbReference type="GO" id="GO:0003999">
    <property type="term" value="F:adenine phosphoribosyltransferase activity"/>
    <property type="evidence" value="ECO:0007669"/>
    <property type="project" value="UniProtKB-UniRule"/>
</dbReference>
<sequence>MSSTPAARPLTAPSTTSLDRAFSLITTTPDFPSPGILFRDVTPLLTDPDAYASTLAAAALPFCDSAGLPQFDLVAGIEARGFIVSAGIAALTGTGTLPIRKEGKLPDPQVHVAYGLEYAEAAIEASGDLTGRRVLLVDDVLATGGTLEAAHSVVEQLGGTVIGSSVLLELTELAGRDRVPSCHSVFTY</sequence>
<name>A0A921SMZ3_9MICO</name>
<comment type="catalytic activity">
    <reaction evidence="1 12">
        <text>AMP + diphosphate = 5-phospho-alpha-D-ribose 1-diphosphate + adenine</text>
        <dbReference type="Rhea" id="RHEA:16609"/>
        <dbReference type="ChEBI" id="CHEBI:16708"/>
        <dbReference type="ChEBI" id="CHEBI:33019"/>
        <dbReference type="ChEBI" id="CHEBI:58017"/>
        <dbReference type="ChEBI" id="CHEBI:456215"/>
        <dbReference type="EC" id="2.4.2.7"/>
    </reaction>
</comment>
<reference evidence="14" key="2">
    <citation type="submission" date="2021-09" db="EMBL/GenBank/DDBJ databases">
        <authorList>
            <person name="Gilroy R."/>
        </authorList>
    </citation>
    <scope>NUCLEOTIDE SEQUENCE</scope>
    <source>
        <strain evidence="14">ChiGjej5B5-7349</strain>
    </source>
</reference>
<dbReference type="NCBIfam" id="NF002636">
    <property type="entry name" value="PRK02304.1-5"/>
    <property type="match status" value="1"/>
</dbReference>
<dbReference type="CDD" id="cd06223">
    <property type="entry name" value="PRTases_typeI"/>
    <property type="match status" value="1"/>
</dbReference>
<evidence type="ECO:0000256" key="3">
    <source>
        <dbReference type="ARBA" id="ARBA00004496"/>
    </source>
</evidence>
<protein>
    <recommendedName>
        <fullName evidence="7 12">Adenine phosphoribosyltransferase</fullName>
        <shortName evidence="12">APRT</shortName>
        <ecNumber evidence="7 12">2.4.2.7</ecNumber>
    </recommendedName>
</protein>
<comment type="function">
    <text evidence="2 12">Catalyzes a salvage reaction resulting in the formation of AMP, that is energically less costly than de novo synthesis.</text>
</comment>
<reference evidence="14" key="1">
    <citation type="journal article" date="2021" name="PeerJ">
        <title>Extensive microbial diversity within the chicken gut microbiome revealed by metagenomics and culture.</title>
        <authorList>
            <person name="Gilroy R."/>
            <person name="Ravi A."/>
            <person name="Getino M."/>
            <person name="Pursley I."/>
            <person name="Horton D.L."/>
            <person name="Alikhan N.F."/>
            <person name="Baker D."/>
            <person name="Gharbi K."/>
            <person name="Hall N."/>
            <person name="Watson M."/>
            <person name="Adriaenssens E.M."/>
            <person name="Foster-Nyarko E."/>
            <person name="Jarju S."/>
            <person name="Secka A."/>
            <person name="Antonio M."/>
            <person name="Oren A."/>
            <person name="Chaudhuri R.R."/>
            <person name="La Ragione R."/>
            <person name="Hildebrand F."/>
            <person name="Pallen M.J."/>
        </authorList>
    </citation>
    <scope>NUCLEOTIDE SEQUENCE</scope>
    <source>
        <strain evidence="14">ChiGjej5B5-7349</strain>
    </source>
</reference>
<dbReference type="HAMAP" id="MF_00004">
    <property type="entry name" value="Aden_phosphoribosyltr"/>
    <property type="match status" value="1"/>
</dbReference>
<evidence type="ECO:0000256" key="11">
    <source>
        <dbReference type="ARBA" id="ARBA00022726"/>
    </source>
</evidence>
<evidence type="ECO:0000313" key="15">
    <source>
        <dbReference type="Proteomes" id="UP000784435"/>
    </source>
</evidence>
<dbReference type="AlphaFoldDB" id="A0A921SMZ3"/>
<evidence type="ECO:0000313" key="14">
    <source>
        <dbReference type="EMBL" id="HJG79840.1"/>
    </source>
</evidence>
<dbReference type="PANTHER" id="PTHR32315">
    <property type="entry name" value="ADENINE PHOSPHORIBOSYLTRANSFERASE"/>
    <property type="match status" value="1"/>
</dbReference>
<evidence type="ECO:0000256" key="9">
    <source>
        <dbReference type="ARBA" id="ARBA00022676"/>
    </source>
</evidence>
<dbReference type="Pfam" id="PF00156">
    <property type="entry name" value="Pribosyltran"/>
    <property type="match status" value="1"/>
</dbReference>
<accession>A0A921SMZ3</accession>
<comment type="similarity">
    <text evidence="5 12">Belongs to the purine/pyrimidine phosphoribosyltransferase family.</text>
</comment>
<dbReference type="PANTHER" id="PTHR32315:SF3">
    <property type="entry name" value="ADENINE PHOSPHORIBOSYLTRANSFERASE"/>
    <property type="match status" value="1"/>
</dbReference>
<evidence type="ECO:0000256" key="2">
    <source>
        <dbReference type="ARBA" id="ARBA00003968"/>
    </source>
</evidence>
<dbReference type="InterPro" id="IPR050054">
    <property type="entry name" value="UPRTase/APRTase"/>
</dbReference>
<dbReference type="GO" id="GO:0006166">
    <property type="term" value="P:purine ribonucleoside salvage"/>
    <property type="evidence" value="ECO:0007669"/>
    <property type="project" value="UniProtKB-KW"/>
</dbReference>
<dbReference type="SUPFAM" id="SSF53271">
    <property type="entry name" value="PRTase-like"/>
    <property type="match status" value="1"/>
</dbReference>
<evidence type="ECO:0000256" key="1">
    <source>
        <dbReference type="ARBA" id="ARBA00000868"/>
    </source>
</evidence>
<comment type="pathway">
    <text evidence="4 12">Purine metabolism; AMP biosynthesis via salvage pathway; AMP from adenine: step 1/1.</text>
</comment>
<feature type="domain" description="Phosphoribosyltransferase" evidence="13">
    <location>
        <begin position="71"/>
        <end position="169"/>
    </location>
</feature>
<dbReference type="InterPro" id="IPR029057">
    <property type="entry name" value="PRTase-like"/>
</dbReference>
<comment type="subunit">
    <text evidence="6 12">Homodimer.</text>
</comment>
<evidence type="ECO:0000256" key="6">
    <source>
        <dbReference type="ARBA" id="ARBA00011738"/>
    </source>
</evidence>
<proteinExistence type="inferred from homology"/>
<dbReference type="GO" id="GO:0002055">
    <property type="term" value="F:adenine binding"/>
    <property type="evidence" value="ECO:0007669"/>
    <property type="project" value="TreeGrafter"/>
</dbReference>
<evidence type="ECO:0000256" key="4">
    <source>
        <dbReference type="ARBA" id="ARBA00004659"/>
    </source>
</evidence>
<keyword evidence="8 12" id="KW-0963">Cytoplasm</keyword>
<keyword evidence="11 12" id="KW-0660">Purine salvage</keyword>
<dbReference type="InterPro" id="IPR000836">
    <property type="entry name" value="PRTase_dom"/>
</dbReference>
<dbReference type="EMBL" id="DYUK01000112">
    <property type="protein sequence ID" value="HJG79840.1"/>
    <property type="molecule type" value="Genomic_DNA"/>
</dbReference>
<dbReference type="GO" id="GO:0006168">
    <property type="term" value="P:adenine salvage"/>
    <property type="evidence" value="ECO:0007669"/>
    <property type="project" value="InterPro"/>
</dbReference>
<dbReference type="GO" id="GO:0044209">
    <property type="term" value="P:AMP salvage"/>
    <property type="evidence" value="ECO:0007669"/>
    <property type="project" value="UniProtKB-UniRule"/>
</dbReference>
<dbReference type="EC" id="2.4.2.7" evidence="7 12"/>
<keyword evidence="9 12" id="KW-0328">Glycosyltransferase</keyword>
<organism evidence="14 15">
    <name type="scientific">Brevibacterium senegalense</name>
    <dbReference type="NCBI Taxonomy" id="1033736"/>
    <lineage>
        <taxon>Bacteria</taxon>
        <taxon>Bacillati</taxon>
        <taxon>Actinomycetota</taxon>
        <taxon>Actinomycetes</taxon>
        <taxon>Micrococcales</taxon>
        <taxon>Brevibacteriaceae</taxon>
        <taxon>Brevibacterium</taxon>
    </lineage>
</organism>
<evidence type="ECO:0000259" key="13">
    <source>
        <dbReference type="Pfam" id="PF00156"/>
    </source>
</evidence>
<evidence type="ECO:0000256" key="7">
    <source>
        <dbReference type="ARBA" id="ARBA00011893"/>
    </source>
</evidence>
<comment type="caution">
    <text evidence="14">The sequence shown here is derived from an EMBL/GenBank/DDBJ whole genome shotgun (WGS) entry which is preliminary data.</text>
</comment>
<evidence type="ECO:0000256" key="10">
    <source>
        <dbReference type="ARBA" id="ARBA00022679"/>
    </source>
</evidence>